<reference evidence="1 2" key="1">
    <citation type="journal article" date="2019" name="Int. J. Syst. Evol. Microbiol.">
        <title>The Global Catalogue of Microorganisms (GCM) 10K type strain sequencing project: providing services to taxonomists for standard genome sequencing and annotation.</title>
        <authorList>
            <consortium name="The Broad Institute Genomics Platform"/>
            <consortium name="The Broad Institute Genome Sequencing Center for Infectious Disease"/>
            <person name="Wu L."/>
            <person name="Ma J."/>
        </authorList>
    </citation>
    <scope>NUCLEOTIDE SEQUENCE [LARGE SCALE GENOMIC DNA]</scope>
    <source>
        <strain evidence="1 2">JCM 15933</strain>
    </source>
</reference>
<accession>A0ABN2CH62</accession>
<evidence type="ECO:0000313" key="1">
    <source>
        <dbReference type="EMBL" id="GAA1558523.1"/>
    </source>
</evidence>
<keyword evidence="2" id="KW-1185">Reference proteome</keyword>
<name>A0ABN2CH62_9ACTN</name>
<dbReference type="EMBL" id="BAAAQD010000027">
    <property type="protein sequence ID" value="GAA1558523.1"/>
    <property type="molecule type" value="Genomic_DNA"/>
</dbReference>
<gene>
    <name evidence="1" type="ORF">GCM10009827_094350</name>
</gene>
<organism evidence="1 2">
    <name type="scientific">Dactylosporangium maewongense</name>
    <dbReference type="NCBI Taxonomy" id="634393"/>
    <lineage>
        <taxon>Bacteria</taxon>
        <taxon>Bacillati</taxon>
        <taxon>Actinomycetota</taxon>
        <taxon>Actinomycetes</taxon>
        <taxon>Micromonosporales</taxon>
        <taxon>Micromonosporaceae</taxon>
        <taxon>Dactylosporangium</taxon>
    </lineage>
</organism>
<dbReference type="Proteomes" id="UP001501470">
    <property type="component" value="Unassembled WGS sequence"/>
</dbReference>
<evidence type="ECO:0000313" key="2">
    <source>
        <dbReference type="Proteomes" id="UP001501470"/>
    </source>
</evidence>
<sequence>MAADQTTNAGWVWCRPEARPAVMRRSAVPAAIATPNSETSRAVSGDAENQKSFFGSDVETARCRAKDG</sequence>
<protein>
    <submittedName>
        <fullName evidence="1">Uncharacterized protein</fullName>
    </submittedName>
</protein>
<proteinExistence type="predicted"/>
<comment type="caution">
    <text evidence="1">The sequence shown here is derived from an EMBL/GenBank/DDBJ whole genome shotgun (WGS) entry which is preliminary data.</text>
</comment>